<dbReference type="PANTHER" id="PTHR38340">
    <property type="entry name" value="S-LAYER PROTEIN"/>
    <property type="match status" value="1"/>
</dbReference>
<dbReference type="EMBL" id="CP150886">
    <property type="protein sequence ID" value="WZB87179.1"/>
    <property type="molecule type" value="Genomic_DNA"/>
</dbReference>
<evidence type="ECO:0000256" key="1">
    <source>
        <dbReference type="ARBA" id="ARBA00004613"/>
    </source>
</evidence>
<dbReference type="Gene3D" id="2.150.10.10">
    <property type="entry name" value="Serralysin-like metalloprotease, C-terminal"/>
    <property type="match status" value="2"/>
</dbReference>
<comment type="subcellular location">
    <subcellularLocation>
        <location evidence="1">Secreted</location>
    </subcellularLocation>
</comment>
<dbReference type="RefSeq" id="WP_353930093.1">
    <property type="nucleotide sequence ID" value="NZ_CP150886.1"/>
</dbReference>
<sequence>MAQFKIEEEQAGLSIQGTSGNDTFVSEPGAINTTLIGGAGSDILKGATGSLLRGGTGNDFLEIAGTGGGTMRGGQGDDTYRILLSNNGVNGLVIDEASDTTGIDTIISAIDFSLDNPGASGISIIGDIENLRLAVLDPGVGPIFAEGNALDNTIIGNREDNLLIGLDGNDSIFGSFGDDTIDGGNGDDFLEGNNDNDLIDGGVGNDNIFGDSATILTQSGDDTLNGGAGNDTLTGGLGADTFEFGGAGLAATGNNSTTSIKQDTITDFNSVQGDIINLDTASFNEAVLVGAVGNDLSAVTNGFTAGNFGINDDQFDGGVRLLQSNAYFVYNVDNGNLYYNPNLDTNGSGGGGLFATLTGIPTLTAADIVLV</sequence>
<dbReference type="InterPro" id="IPR001343">
    <property type="entry name" value="Hemolysn_Ca-bd"/>
</dbReference>
<dbReference type="PRINTS" id="PR00313">
    <property type="entry name" value="CABNDNGRPT"/>
</dbReference>
<dbReference type="PANTHER" id="PTHR38340:SF1">
    <property type="entry name" value="S-LAYER PROTEIN"/>
    <property type="match status" value="1"/>
</dbReference>
<proteinExistence type="predicted"/>
<reference evidence="3 4" key="1">
    <citation type="submission" date="2024-04" db="EMBL/GenBank/DDBJ databases">
        <title>Okeanomitos corallinicola gen. &amp; sp. nov. (Nostocales, Cyanobacteria), a new toxic marine heterocyst-forming cyanobacterium from a coral reef.</title>
        <authorList>
            <person name="Li H."/>
            <person name="Li R."/>
            <person name="Kang J."/>
            <person name="Hii K.S."/>
            <person name="Mohamed H.F."/>
            <person name="Xu X."/>
            <person name="Luo Z."/>
        </authorList>
    </citation>
    <scope>NUCLEOTIDE SEQUENCE [LARGE SCALE GENOMIC DNA]</scope>
    <source>
        <strain evidence="3 4">TIOX110</strain>
    </source>
</reference>
<dbReference type="Pfam" id="PF00353">
    <property type="entry name" value="HemolysinCabind"/>
    <property type="match status" value="4"/>
</dbReference>
<evidence type="ECO:0000313" key="4">
    <source>
        <dbReference type="Proteomes" id="UP001483337"/>
    </source>
</evidence>
<gene>
    <name evidence="3" type="ORF">WJM97_17590</name>
</gene>
<protein>
    <submittedName>
        <fullName evidence="3">Calcium-binding protein</fullName>
    </submittedName>
</protein>
<dbReference type="PROSITE" id="PS00330">
    <property type="entry name" value="HEMOLYSIN_CALCIUM"/>
    <property type="match status" value="1"/>
</dbReference>
<evidence type="ECO:0000256" key="2">
    <source>
        <dbReference type="ARBA" id="ARBA00022525"/>
    </source>
</evidence>
<accession>A0ABZ2UPH1</accession>
<dbReference type="InterPro" id="IPR050557">
    <property type="entry name" value="RTX_toxin/Mannuronan_C5-epim"/>
</dbReference>
<dbReference type="SUPFAM" id="SSF51120">
    <property type="entry name" value="beta-Roll"/>
    <property type="match status" value="2"/>
</dbReference>
<dbReference type="InterPro" id="IPR018511">
    <property type="entry name" value="Hemolysin-typ_Ca-bd_CS"/>
</dbReference>
<dbReference type="InterPro" id="IPR011049">
    <property type="entry name" value="Serralysin-like_metalloprot_C"/>
</dbReference>
<evidence type="ECO:0000313" key="3">
    <source>
        <dbReference type="EMBL" id="WZB87179.1"/>
    </source>
</evidence>
<organism evidence="3 4">
    <name type="scientific">Okeanomitos corallinicola TIOX110</name>
    <dbReference type="NCBI Taxonomy" id="3133117"/>
    <lineage>
        <taxon>Bacteria</taxon>
        <taxon>Bacillati</taxon>
        <taxon>Cyanobacteriota</taxon>
        <taxon>Cyanophyceae</taxon>
        <taxon>Nostocales</taxon>
        <taxon>Aphanizomenonaceae</taxon>
        <taxon>Okeanomitos</taxon>
    </lineage>
</organism>
<dbReference type="Proteomes" id="UP001483337">
    <property type="component" value="Chromosome"/>
</dbReference>
<keyword evidence="2" id="KW-0964">Secreted</keyword>
<name>A0ABZ2UPH1_9CYAN</name>
<keyword evidence="4" id="KW-1185">Reference proteome</keyword>